<keyword evidence="1" id="KW-0175">Coiled coil</keyword>
<proteinExistence type="predicted"/>
<accession>A0A096AAF7</accession>
<reference evidence="2 3" key="1">
    <citation type="submission" date="2014-07" db="EMBL/GenBank/DDBJ databases">
        <authorList>
            <person name="McCorrison J."/>
            <person name="Sanka R."/>
            <person name="Torralba M."/>
            <person name="Gillis M."/>
            <person name="Haft D.H."/>
            <person name="Methe B."/>
            <person name="Sutton G."/>
            <person name="Nelson K.E."/>
        </authorList>
    </citation>
    <scope>NUCLEOTIDE SEQUENCE [LARGE SCALE GENOMIC DNA]</scope>
    <source>
        <strain evidence="2 3">DNF00320</strain>
    </source>
</reference>
<dbReference type="RefSeq" id="WP_036861865.1">
    <property type="nucleotide sequence ID" value="NZ_JRNQ01000077.1"/>
</dbReference>
<gene>
    <name evidence="2" type="ORF">HMPREF0647_09745</name>
</gene>
<dbReference type="OrthoDB" id="1082350at2"/>
<comment type="caution">
    <text evidence="2">The sequence shown here is derived from an EMBL/GenBank/DDBJ whole genome shotgun (WGS) entry which is preliminary data.</text>
</comment>
<evidence type="ECO:0000313" key="2">
    <source>
        <dbReference type="EMBL" id="KGF43546.1"/>
    </source>
</evidence>
<feature type="coiled-coil region" evidence="1">
    <location>
        <begin position="10"/>
        <end position="44"/>
    </location>
</feature>
<dbReference type="Proteomes" id="UP000029525">
    <property type="component" value="Unassembled WGS sequence"/>
</dbReference>
<protein>
    <submittedName>
        <fullName evidence="2">Conjugal transfer protein TraC</fullName>
    </submittedName>
</protein>
<evidence type="ECO:0000313" key="3">
    <source>
        <dbReference type="Proteomes" id="UP000029525"/>
    </source>
</evidence>
<name>A0A096AAF7_9BACT</name>
<evidence type="ECO:0000256" key="1">
    <source>
        <dbReference type="SAM" id="Coils"/>
    </source>
</evidence>
<dbReference type="AlphaFoldDB" id="A0A096AAF7"/>
<sequence>MSDTDAIDRALEFLDKLERLGEQLKKAEKQEKIFLAKMLEMKDENKTDTKEYAGLQQQSIDLQNMIDKWRPIYQERLEMVKEVKKAKENCHKSQ</sequence>
<dbReference type="EMBL" id="JRNQ01000077">
    <property type="protein sequence ID" value="KGF43546.1"/>
    <property type="molecule type" value="Genomic_DNA"/>
</dbReference>
<organism evidence="2 3">
    <name type="scientific">Prevotella bivia DNF00320</name>
    <dbReference type="NCBI Taxonomy" id="1401068"/>
    <lineage>
        <taxon>Bacteria</taxon>
        <taxon>Pseudomonadati</taxon>
        <taxon>Bacteroidota</taxon>
        <taxon>Bacteroidia</taxon>
        <taxon>Bacteroidales</taxon>
        <taxon>Prevotellaceae</taxon>
        <taxon>Prevotella</taxon>
    </lineage>
</organism>